<dbReference type="PANTHER" id="PTHR43245">
    <property type="entry name" value="BIFUNCTIONAL POLYMYXIN RESISTANCE PROTEIN ARNA"/>
    <property type="match status" value="1"/>
</dbReference>
<comment type="caution">
    <text evidence="2">The sequence shown here is derived from an EMBL/GenBank/DDBJ whole genome shotgun (WGS) entry which is preliminary data.</text>
</comment>
<reference evidence="2 3" key="1">
    <citation type="journal article" date="2016" name="Nat. Commun.">
        <title>Thousands of microbial genomes shed light on interconnected biogeochemical processes in an aquifer system.</title>
        <authorList>
            <person name="Anantharaman K."/>
            <person name="Brown C.T."/>
            <person name="Hug L.A."/>
            <person name="Sharon I."/>
            <person name="Castelle C.J."/>
            <person name="Probst A.J."/>
            <person name="Thomas B.C."/>
            <person name="Singh A."/>
            <person name="Wilkins M.J."/>
            <person name="Karaoz U."/>
            <person name="Brodie E.L."/>
            <person name="Williams K.H."/>
            <person name="Hubbard S.S."/>
            <person name="Banfield J.F."/>
        </authorList>
    </citation>
    <scope>NUCLEOTIDE SEQUENCE [LARGE SCALE GENOMIC DNA]</scope>
</reference>
<dbReference type="AlphaFoldDB" id="A0A1F6VJ47"/>
<dbReference type="EMBL" id="MFTT01000021">
    <property type="protein sequence ID" value="OGI69677.1"/>
    <property type="molecule type" value="Genomic_DNA"/>
</dbReference>
<gene>
    <name evidence="2" type="ORF">A2824_03100</name>
</gene>
<evidence type="ECO:0000259" key="1">
    <source>
        <dbReference type="Pfam" id="PF01370"/>
    </source>
</evidence>
<dbReference type="PANTHER" id="PTHR43245:SF23">
    <property type="entry name" value="NAD(P)-BINDING DOMAIN-CONTAINING PROTEIN"/>
    <property type="match status" value="1"/>
</dbReference>
<feature type="domain" description="NAD-dependent epimerase/dehydratase" evidence="1">
    <location>
        <begin position="11"/>
        <end position="255"/>
    </location>
</feature>
<organism evidence="2 3">
    <name type="scientific">Candidatus Nomurabacteria bacterium RIFCSPHIGHO2_01_FULL_42_16</name>
    <dbReference type="NCBI Taxonomy" id="1801743"/>
    <lineage>
        <taxon>Bacteria</taxon>
        <taxon>Candidatus Nomuraibacteriota</taxon>
    </lineage>
</organism>
<evidence type="ECO:0000313" key="3">
    <source>
        <dbReference type="Proteomes" id="UP000178059"/>
    </source>
</evidence>
<dbReference type="STRING" id="1801743.A2824_03100"/>
<dbReference type="Pfam" id="PF01370">
    <property type="entry name" value="Epimerase"/>
    <property type="match status" value="1"/>
</dbReference>
<dbReference type="InterPro" id="IPR036291">
    <property type="entry name" value="NAD(P)-bd_dom_sf"/>
</dbReference>
<dbReference type="Gene3D" id="3.40.50.720">
    <property type="entry name" value="NAD(P)-binding Rossmann-like Domain"/>
    <property type="match status" value="1"/>
</dbReference>
<dbReference type="SUPFAM" id="SSF51735">
    <property type="entry name" value="NAD(P)-binding Rossmann-fold domains"/>
    <property type="match status" value="1"/>
</dbReference>
<dbReference type="Proteomes" id="UP000178059">
    <property type="component" value="Unassembled WGS sequence"/>
</dbReference>
<dbReference type="InterPro" id="IPR001509">
    <property type="entry name" value="Epimerase_deHydtase"/>
</dbReference>
<dbReference type="InterPro" id="IPR050177">
    <property type="entry name" value="Lipid_A_modif_metabolic_enz"/>
</dbReference>
<proteinExistence type="predicted"/>
<accession>A0A1F6VJ47</accession>
<evidence type="ECO:0000313" key="2">
    <source>
        <dbReference type="EMBL" id="OGI69677.1"/>
    </source>
</evidence>
<dbReference type="CDD" id="cd08946">
    <property type="entry name" value="SDR_e"/>
    <property type="match status" value="1"/>
</dbReference>
<sequence length="357" mass="41355">MNKINKKERFFITGGMGYIGSLFAIEALKKGHAVCLYDSLMYEQNRKRILKEISAGNTKSALLQFIIGDTRNTKLITESLKKFKPSYVLHLGELSSVYACNHHPALTEDINYRASKKIFDICEKFNIKVIYNSSSSVYGVQKDFKLSKEEDILPPLSDHYCRYKIKMEEYVKNKVKKNPNFKIIVFRPATVFGLSPRFRIELLPNHFTYLAVAKKMIRVSELNAYRAAIDIDELLLGYFKVIEKDKWESLIYNIGHHNMNKGEFSRGIQKVVKCDIGMAPDIGDLRNLQIDCSKFNNEFDFHPSIPYEKSVKKVAGWIEKNLHTLERTNFAEYLNMPLNNWHKICQSNVSIEPTQKK</sequence>
<name>A0A1F6VJ47_9BACT</name>
<protein>
    <recommendedName>
        <fullName evidence="1">NAD-dependent epimerase/dehydratase domain-containing protein</fullName>
    </recommendedName>
</protein>